<reference evidence="1" key="1">
    <citation type="submission" date="2022-04" db="EMBL/GenBank/DDBJ databases">
        <title>Hymenobacter sp. isolated from the air.</title>
        <authorList>
            <person name="Won M."/>
            <person name="Lee C.-M."/>
            <person name="Woen H.-Y."/>
            <person name="Kwon S.-W."/>
        </authorList>
    </citation>
    <scope>NUCLEOTIDE SEQUENCE</scope>
    <source>
        <strain evidence="1">5116S-3</strain>
    </source>
</reference>
<dbReference type="EMBL" id="CP095046">
    <property type="protein sequence ID" value="UOQ73258.1"/>
    <property type="molecule type" value="Genomic_DNA"/>
</dbReference>
<dbReference type="Proteomes" id="UP000831796">
    <property type="component" value="Chromosome"/>
</dbReference>
<keyword evidence="2" id="KW-1185">Reference proteome</keyword>
<name>A0A8T9QAT9_9BACT</name>
<evidence type="ECO:0000313" key="1">
    <source>
        <dbReference type="EMBL" id="UOQ73258.1"/>
    </source>
</evidence>
<proteinExistence type="predicted"/>
<dbReference type="RefSeq" id="WP_244676612.1">
    <property type="nucleotide sequence ID" value="NZ_CP095046.1"/>
</dbReference>
<dbReference type="KEGG" id="hcu:MUN79_04620"/>
<sequence>MEKQVMLRDGQMETTRVEKVDWSKELQIFYQADINKPALRGAYEAIGSPVNGAQEYRRKGIIENIVDQLRVSGDGTSSGTIEATLTQDNPLFFSRKFLALSYQNGLLKTYRVRGVQKLVLFDTLRYSATVTVLP</sequence>
<gene>
    <name evidence="1" type="ORF">MUN79_04620</name>
</gene>
<dbReference type="AlphaFoldDB" id="A0A8T9QAT9"/>
<organism evidence="1 2">
    <name type="scientific">Hymenobacter cellulosilyticus</name>
    <dbReference type="NCBI Taxonomy" id="2932248"/>
    <lineage>
        <taxon>Bacteria</taxon>
        <taxon>Pseudomonadati</taxon>
        <taxon>Bacteroidota</taxon>
        <taxon>Cytophagia</taxon>
        <taxon>Cytophagales</taxon>
        <taxon>Hymenobacteraceae</taxon>
        <taxon>Hymenobacter</taxon>
    </lineage>
</organism>
<accession>A0A8T9QAT9</accession>
<evidence type="ECO:0000313" key="2">
    <source>
        <dbReference type="Proteomes" id="UP000831796"/>
    </source>
</evidence>
<protein>
    <submittedName>
        <fullName evidence="1">Uncharacterized protein</fullName>
    </submittedName>
</protein>